<feature type="transmembrane region" description="Helical" evidence="1">
    <location>
        <begin position="410"/>
        <end position="436"/>
    </location>
</feature>
<proteinExistence type="predicted"/>
<feature type="transmembrane region" description="Helical" evidence="1">
    <location>
        <begin position="387"/>
        <end position="404"/>
    </location>
</feature>
<feature type="transmembrane region" description="Helical" evidence="1">
    <location>
        <begin position="448"/>
        <end position="466"/>
    </location>
</feature>
<feature type="transmembrane region" description="Helical" evidence="1">
    <location>
        <begin position="255"/>
        <end position="288"/>
    </location>
</feature>
<evidence type="ECO:0000313" key="3">
    <source>
        <dbReference type="Proteomes" id="UP000184327"/>
    </source>
</evidence>
<keyword evidence="1" id="KW-0812">Transmembrane</keyword>
<dbReference type="EMBL" id="FQUZ01000016">
    <property type="protein sequence ID" value="SHF23406.1"/>
    <property type="molecule type" value="Genomic_DNA"/>
</dbReference>
<evidence type="ECO:0000256" key="1">
    <source>
        <dbReference type="SAM" id="Phobius"/>
    </source>
</evidence>
<feature type="transmembrane region" description="Helical" evidence="1">
    <location>
        <begin position="41"/>
        <end position="62"/>
    </location>
</feature>
<keyword evidence="1" id="KW-0472">Membrane</keyword>
<keyword evidence="3" id="KW-1185">Reference proteome</keyword>
<feature type="transmembrane region" description="Helical" evidence="1">
    <location>
        <begin position="106"/>
        <end position="127"/>
    </location>
</feature>
<dbReference type="OrthoDB" id="8672947at2"/>
<feature type="transmembrane region" description="Helical" evidence="1">
    <location>
        <begin position="6"/>
        <end position="29"/>
    </location>
</feature>
<reference evidence="2 3" key="1">
    <citation type="submission" date="2016-11" db="EMBL/GenBank/DDBJ databases">
        <authorList>
            <person name="Jaros S."/>
            <person name="Januszkiewicz K."/>
            <person name="Wedrychowicz H."/>
        </authorList>
    </citation>
    <scope>NUCLEOTIDE SEQUENCE [LARGE SCALE GENOMIC DNA]</scope>
    <source>
        <strain evidence="2 3">DSM 16112</strain>
    </source>
</reference>
<gene>
    <name evidence="2" type="ORF">SAMN02745117_01554</name>
</gene>
<dbReference type="RefSeq" id="WP_143164461.1">
    <property type="nucleotide sequence ID" value="NZ_FQUZ01000016.1"/>
</dbReference>
<dbReference type="AlphaFoldDB" id="A0A1M5A0J2"/>
<protein>
    <recommendedName>
        <fullName evidence="4">Dolichyl-phosphate-mannose-protein mannosyltransferase</fullName>
    </recommendedName>
</protein>
<sequence>MQYINVYVYSWLFLAFSYLLGASINALLIQRYSQGFSWPNLSLKLFFDACTGITTVALAAFLLGVAGWFNKVTMAGMAMLAVWLYWHTHRKYQSTPVVAKTSRWLWLALFLLASSFIMQGFIAPGHWDDTSYHLPLARGYVENGGIVLDPWVRFPLFPQNIQMLFGIGLLFGDAHMAQGFNGMLVFLHCLGIHAVCQWLFRNALPGLIAIAVFITTPAIRISLGYAYIDIAMSLFCFAAVAAIALWTQNKEKNTFLLLVSALCMAMAVGSKFLALPLLGILVAWMAIVERQWRKALVFALVAGFFGSGWYLRSYVISGDPVHPIGSPYFGHFLWTEADWRAQAAEQHSHGSAKSLLNLMDAIWKARLPVIACAFLSVLFIARMPPPLRLFYFSSLLYFLFWFYSSQVMRYIAPAVGMASVLLVYAISQTTLMLAAWNAIRLRPWQQRASSIAVVLCVIASLCYFQKSTQHALHAIRTQQEKLDNTMGYTVMQHANALMATHGRNMIGIGFENARFFFHGTLIGDIFGPGRYGQFERWDENGVSILPEQALAEKMQAFNASMIAINTRGKSFDSQQYQHLFSVPYEGADGVLLTLKQPPRSP</sequence>
<evidence type="ECO:0008006" key="4">
    <source>
        <dbReference type="Google" id="ProtNLM"/>
    </source>
</evidence>
<name>A0A1M5A0J2_9BURK</name>
<dbReference type="Proteomes" id="UP000184327">
    <property type="component" value="Unassembled WGS sequence"/>
</dbReference>
<feature type="transmembrane region" description="Helical" evidence="1">
    <location>
        <begin position="295"/>
        <end position="311"/>
    </location>
</feature>
<dbReference type="STRING" id="1122156.SAMN02745117_01554"/>
<organism evidence="2 3">
    <name type="scientific">Lampropedia hyalina DSM 16112</name>
    <dbReference type="NCBI Taxonomy" id="1122156"/>
    <lineage>
        <taxon>Bacteria</taxon>
        <taxon>Pseudomonadati</taxon>
        <taxon>Pseudomonadota</taxon>
        <taxon>Betaproteobacteria</taxon>
        <taxon>Burkholderiales</taxon>
        <taxon>Comamonadaceae</taxon>
        <taxon>Lampropedia</taxon>
    </lineage>
</organism>
<feature type="transmembrane region" description="Helical" evidence="1">
    <location>
        <begin position="230"/>
        <end position="249"/>
    </location>
</feature>
<accession>A0A1M5A0J2</accession>
<feature type="transmembrane region" description="Helical" evidence="1">
    <location>
        <begin position="361"/>
        <end position="380"/>
    </location>
</feature>
<evidence type="ECO:0000313" key="2">
    <source>
        <dbReference type="EMBL" id="SHF23406.1"/>
    </source>
</evidence>
<feature type="transmembrane region" description="Helical" evidence="1">
    <location>
        <begin position="206"/>
        <end position="223"/>
    </location>
</feature>
<keyword evidence="1" id="KW-1133">Transmembrane helix</keyword>